<organism evidence="13 14">
    <name type="scientific">Aeropyrum pernix</name>
    <dbReference type="NCBI Taxonomy" id="56636"/>
    <lineage>
        <taxon>Archaea</taxon>
        <taxon>Thermoproteota</taxon>
        <taxon>Thermoprotei</taxon>
        <taxon>Desulfurococcales</taxon>
        <taxon>Desulfurococcaceae</taxon>
        <taxon>Aeropyrum</taxon>
    </lineage>
</organism>
<keyword evidence="4" id="KW-0679">Respiratory chain</keyword>
<comment type="similarity">
    <text evidence="2">Belongs to the cytochrome c oxidase subunit 2 family.</text>
</comment>
<dbReference type="Proteomes" id="UP000291213">
    <property type="component" value="Unassembled WGS sequence"/>
</dbReference>
<keyword evidence="10 11" id="KW-0472">Membrane</keyword>
<proteinExistence type="inferred from homology"/>
<accession>A0A401H9X7</accession>
<keyword evidence="7" id="KW-0249">Electron transport</keyword>
<comment type="caution">
    <text evidence="13">The sequence shown here is derived from an EMBL/GenBank/DDBJ whole genome shotgun (WGS) entry which is preliminary data.</text>
</comment>
<dbReference type="InterPro" id="IPR008972">
    <property type="entry name" value="Cupredoxin"/>
</dbReference>
<evidence type="ECO:0000256" key="3">
    <source>
        <dbReference type="ARBA" id="ARBA00022448"/>
    </source>
</evidence>
<dbReference type="SUPFAM" id="SSF49503">
    <property type="entry name" value="Cupredoxins"/>
    <property type="match status" value="1"/>
</dbReference>
<feature type="transmembrane region" description="Helical" evidence="11">
    <location>
        <begin position="71"/>
        <end position="88"/>
    </location>
</feature>
<keyword evidence="5 11" id="KW-0812">Transmembrane</keyword>
<dbReference type="InterPro" id="IPR001505">
    <property type="entry name" value="Copper_CuA"/>
</dbReference>
<dbReference type="PANTHER" id="PTHR22888:SF9">
    <property type="entry name" value="CYTOCHROME C OXIDASE SUBUNIT 2"/>
    <property type="match status" value="1"/>
</dbReference>
<dbReference type="GO" id="GO:0016491">
    <property type="term" value="F:oxidoreductase activity"/>
    <property type="evidence" value="ECO:0007669"/>
    <property type="project" value="InterPro"/>
</dbReference>
<dbReference type="NCBIfam" id="TIGR02866">
    <property type="entry name" value="CoxB"/>
    <property type="match status" value="1"/>
</dbReference>
<feature type="transmembrane region" description="Helical" evidence="11">
    <location>
        <begin position="13"/>
        <end position="37"/>
    </location>
</feature>
<evidence type="ECO:0000313" key="14">
    <source>
        <dbReference type="Proteomes" id="UP000291213"/>
    </source>
</evidence>
<evidence type="ECO:0000256" key="4">
    <source>
        <dbReference type="ARBA" id="ARBA00022660"/>
    </source>
</evidence>
<dbReference type="InterPro" id="IPR014222">
    <property type="entry name" value="Cyt_c_oxidase_su2"/>
</dbReference>
<gene>
    <name evidence="13" type="ORF">apy_09910</name>
</gene>
<keyword evidence="9" id="KW-0186">Copper</keyword>
<dbReference type="Gene3D" id="2.60.40.420">
    <property type="entry name" value="Cupredoxins - blue copper proteins"/>
    <property type="match status" value="1"/>
</dbReference>
<evidence type="ECO:0000256" key="11">
    <source>
        <dbReference type="SAM" id="Phobius"/>
    </source>
</evidence>
<name>A0A401H9X7_AERPX</name>
<evidence type="ECO:0000256" key="1">
    <source>
        <dbReference type="ARBA" id="ARBA00004141"/>
    </source>
</evidence>
<evidence type="ECO:0000313" key="13">
    <source>
        <dbReference type="EMBL" id="GBF09266.1"/>
    </source>
</evidence>
<dbReference type="CDD" id="cd13918">
    <property type="entry name" value="CuRO_HCO_II_like_6"/>
    <property type="match status" value="1"/>
</dbReference>
<dbReference type="InterPro" id="IPR045187">
    <property type="entry name" value="CcO_II"/>
</dbReference>
<dbReference type="RefSeq" id="WP_243637272.1">
    <property type="nucleotide sequence ID" value="NZ_BDMD01000051.1"/>
</dbReference>
<dbReference type="InterPro" id="IPR002429">
    <property type="entry name" value="CcO_II-like_C"/>
</dbReference>
<keyword evidence="8 11" id="KW-1133">Transmembrane helix</keyword>
<dbReference type="PANTHER" id="PTHR22888">
    <property type="entry name" value="CYTOCHROME C OXIDASE, SUBUNIT II"/>
    <property type="match status" value="1"/>
</dbReference>
<evidence type="ECO:0000256" key="9">
    <source>
        <dbReference type="ARBA" id="ARBA00023008"/>
    </source>
</evidence>
<dbReference type="GO" id="GO:0042773">
    <property type="term" value="P:ATP synthesis coupled electron transport"/>
    <property type="evidence" value="ECO:0007669"/>
    <property type="project" value="TreeGrafter"/>
</dbReference>
<evidence type="ECO:0000256" key="7">
    <source>
        <dbReference type="ARBA" id="ARBA00022982"/>
    </source>
</evidence>
<evidence type="ECO:0000256" key="2">
    <source>
        <dbReference type="ARBA" id="ARBA00007866"/>
    </source>
</evidence>
<evidence type="ECO:0000256" key="5">
    <source>
        <dbReference type="ARBA" id="ARBA00022692"/>
    </source>
</evidence>
<reference evidence="13 14" key="1">
    <citation type="submission" date="2017-02" db="EMBL/GenBank/DDBJ databases">
        <title>isolation and characterization of a novel temperate virus Aeropyrum globular virus 1 infecting hyperthermophilic archaeon Aeropyrum.</title>
        <authorList>
            <person name="Yumiya M."/>
            <person name="Yoshida T."/>
            <person name="Sako Y."/>
        </authorList>
    </citation>
    <scope>NUCLEOTIDE SEQUENCE [LARGE SCALE GENOMIC DNA]</scope>
    <source>
        <strain evidence="13 14">YK1-12-2013</strain>
    </source>
</reference>
<protein>
    <submittedName>
        <fullName evidence="13">Cytochrome c oxidase (Aa3-type) subunit II</fullName>
    </submittedName>
</protein>
<dbReference type="EMBL" id="BDMD01000051">
    <property type="protein sequence ID" value="GBF09266.1"/>
    <property type="molecule type" value="Genomic_DNA"/>
</dbReference>
<keyword evidence="3" id="KW-0813">Transport</keyword>
<dbReference type="AlphaFoldDB" id="A0A401H9X7"/>
<dbReference type="PROSITE" id="PS00078">
    <property type="entry name" value="COX2"/>
    <property type="match status" value="1"/>
</dbReference>
<evidence type="ECO:0000259" key="12">
    <source>
        <dbReference type="PROSITE" id="PS50857"/>
    </source>
</evidence>
<evidence type="ECO:0000256" key="8">
    <source>
        <dbReference type="ARBA" id="ARBA00022989"/>
    </source>
</evidence>
<evidence type="ECO:0000256" key="10">
    <source>
        <dbReference type="ARBA" id="ARBA00023136"/>
    </source>
</evidence>
<keyword evidence="6" id="KW-0479">Metal-binding</keyword>
<dbReference type="GO" id="GO:0016020">
    <property type="term" value="C:membrane"/>
    <property type="evidence" value="ECO:0007669"/>
    <property type="project" value="UniProtKB-SubCell"/>
</dbReference>
<dbReference type="GO" id="GO:0005507">
    <property type="term" value="F:copper ion binding"/>
    <property type="evidence" value="ECO:0007669"/>
    <property type="project" value="InterPro"/>
</dbReference>
<dbReference type="GO" id="GO:0004129">
    <property type="term" value="F:cytochrome-c oxidase activity"/>
    <property type="evidence" value="ECO:0007669"/>
    <property type="project" value="InterPro"/>
</dbReference>
<feature type="domain" description="Cytochrome oxidase subunit II copper A binding" evidence="12">
    <location>
        <begin position="101"/>
        <end position="218"/>
    </location>
</feature>
<dbReference type="PROSITE" id="PS50857">
    <property type="entry name" value="COX2_CUA"/>
    <property type="match status" value="1"/>
</dbReference>
<comment type="subcellular location">
    <subcellularLocation>
        <location evidence="1">Membrane</location>
        <topology evidence="1">Multi-pass membrane protein</topology>
    </subcellularLocation>
</comment>
<sequence length="234" mass="26160">MEVIPTEAIWWRLFLLFTAVGVLAAGTVTAFFIYSLFKYRSSGQALGEDRGTGGRIYRIMVESPLSGKSKYLLFVTGIIVMGLIVATIDETLYLEKSPPVEDALVVMVVGFQFGWQFEYSVGGETVTTINYLVVPSDTLIEFRVTSRDVFHAFGIPEFKNKIDAIPGILNSMWIKTPDEPGKVYNAYCYELCGIGHSLMVGKVIVVDKEEFYNAYNSGPDVFSEYVNNVISKYK</sequence>
<dbReference type="Pfam" id="PF00116">
    <property type="entry name" value="COX2"/>
    <property type="match status" value="1"/>
</dbReference>
<evidence type="ECO:0000256" key="6">
    <source>
        <dbReference type="ARBA" id="ARBA00022723"/>
    </source>
</evidence>